<dbReference type="InterPro" id="IPR029063">
    <property type="entry name" value="SAM-dependent_MTases_sf"/>
</dbReference>
<proteinExistence type="predicted"/>
<dbReference type="PANTHER" id="PTHR47739:SF1">
    <property type="entry name" value="TRNA1(VAL) (ADENINE(37)-N6)-METHYLTRANSFERASE"/>
    <property type="match status" value="1"/>
</dbReference>
<evidence type="ECO:0000313" key="3">
    <source>
        <dbReference type="Proteomes" id="UP000284219"/>
    </source>
</evidence>
<dbReference type="Pfam" id="PF05175">
    <property type="entry name" value="MTS"/>
    <property type="match status" value="1"/>
</dbReference>
<dbReference type="AlphaFoldDB" id="A0A419SGA5"/>
<dbReference type="Proteomes" id="UP000284219">
    <property type="component" value="Unassembled WGS sequence"/>
</dbReference>
<dbReference type="CDD" id="cd02440">
    <property type="entry name" value="AdoMet_MTases"/>
    <property type="match status" value="1"/>
</dbReference>
<name>A0A419SGA5_9BACL</name>
<dbReference type="GO" id="GO:0008168">
    <property type="term" value="F:methyltransferase activity"/>
    <property type="evidence" value="ECO:0007669"/>
    <property type="project" value="InterPro"/>
</dbReference>
<reference evidence="2 3" key="1">
    <citation type="submission" date="2016-08" db="EMBL/GenBank/DDBJ databases">
        <title>Novel Firmicute Genomes.</title>
        <authorList>
            <person name="Poppleton D.I."/>
            <person name="Gribaldo S."/>
        </authorList>
    </citation>
    <scope>NUCLEOTIDE SEQUENCE [LARGE SCALE GENOMIC DNA]</scope>
    <source>
        <strain evidence="2 3">RAOx-1</strain>
    </source>
</reference>
<sequence>MEVSLNPTERVDDLLTHDLKIIQSREVFSFSMDAVLLANFVSVPIQKGRIMDLCAGNGVIPLLLSTRSKAKIEGLEIQQRLYEMAARNVRLNRLIEQIEVFHGDLKEAPQRFGFGAYDVVTCNPPYMIGNTGEINKNEYVAIARHEIHCNLEDVIRASASLVRSGGKVALVHRPSRFMELVTLMRKYQIEPKRIRFVHPKLGSEANMILIEGIRNGKPDLKLLSPLIVYEEDGQYSQEIFKIYYGEEAKK</sequence>
<keyword evidence="3" id="KW-1185">Reference proteome</keyword>
<dbReference type="Gene3D" id="3.40.50.150">
    <property type="entry name" value="Vaccinia Virus protein VP39"/>
    <property type="match status" value="1"/>
</dbReference>
<protein>
    <recommendedName>
        <fullName evidence="1">Methyltransferase small domain-containing protein</fullName>
    </recommendedName>
</protein>
<dbReference type="PANTHER" id="PTHR47739">
    <property type="entry name" value="TRNA1(VAL) (ADENINE(37)-N6)-METHYLTRANSFERASE"/>
    <property type="match status" value="1"/>
</dbReference>
<gene>
    <name evidence="2" type="ORF">BEP19_11245</name>
</gene>
<comment type="caution">
    <text evidence="2">The sequence shown here is derived from an EMBL/GenBank/DDBJ whole genome shotgun (WGS) entry which is preliminary data.</text>
</comment>
<dbReference type="InterPro" id="IPR050210">
    <property type="entry name" value="tRNA_Adenine-N(6)_MTase"/>
</dbReference>
<evidence type="ECO:0000313" key="2">
    <source>
        <dbReference type="EMBL" id="RKD22816.1"/>
    </source>
</evidence>
<dbReference type="InterPro" id="IPR007848">
    <property type="entry name" value="Small_mtfrase_dom"/>
</dbReference>
<dbReference type="RefSeq" id="WP_120190298.1">
    <property type="nucleotide sequence ID" value="NZ_MCHY01000009.1"/>
</dbReference>
<evidence type="ECO:0000259" key="1">
    <source>
        <dbReference type="Pfam" id="PF05175"/>
    </source>
</evidence>
<organism evidence="2 3">
    <name type="scientific">Ammoniphilus oxalaticus</name>
    <dbReference type="NCBI Taxonomy" id="66863"/>
    <lineage>
        <taxon>Bacteria</taxon>
        <taxon>Bacillati</taxon>
        <taxon>Bacillota</taxon>
        <taxon>Bacilli</taxon>
        <taxon>Bacillales</taxon>
        <taxon>Paenibacillaceae</taxon>
        <taxon>Aneurinibacillus group</taxon>
        <taxon>Ammoniphilus</taxon>
    </lineage>
</organism>
<dbReference type="OrthoDB" id="9777257at2"/>
<dbReference type="SUPFAM" id="SSF53335">
    <property type="entry name" value="S-adenosyl-L-methionine-dependent methyltransferases"/>
    <property type="match status" value="1"/>
</dbReference>
<feature type="domain" description="Methyltransferase small" evidence="1">
    <location>
        <begin position="34"/>
        <end position="132"/>
    </location>
</feature>
<dbReference type="EMBL" id="MCHY01000009">
    <property type="protein sequence ID" value="RKD22816.1"/>
    <property type="molecule type" value="Genomic_DNA"/>
</dbReference>
<accession>A0A419SGA5</accession>